<dbReference type="Proteomes" id="UP000515125">
    <property type="component" value="Unplaced"/>
</dbReference>
<evidence type="ECO:0000313" key="4">
    <source>
        <dbReference type="Proteomes" id="UP000515125"/>
    </source>
</evidence>
<keyword evidence="2" id="KW-0804">Transcription</keyword>
<name>A0A6P6RUA0_9EIME</name>
<dbReference type="AlphaFoldDB" id="A0A6P6RUA0"/>
<dbReference type="OrthoDB" id="347955at2759"/>
<dbReference type="InterPro" id="IPR036603">
    <property type="entry name" value="RBP11-like"/>
</dbReference>
<feature type="compositionally biased region" description="Low complexity" evidence="3">
    <location>
        <begin position="85"/>
        <end position="96"/>
    </location>
</feature>
<keyword evidence="1" id="KW-0240">DNA-directed RNA polymerase</keyword>
<evidence type="ECO:0000313" key="5">
    <source>
        <dbReference type="RefSeq" id="XP_026191062.1"/>
    </source>
</evidence>
<evidence type="ECO:0000256" key="2">
    <source>
        <dbReference type="ARBA" id="ARBA00023163"/>
    </source>
</evidence>
<sequence>MRRARSETHSLLAFAGCWKDFGLPVIPRIPTLRSLEEPPLPRLPLKFWTETRGVSSDWHHYPLYEELFNQTVLDPGVVTLPEVDSSSTSTSNSSSNEAEGGFAPLQLRGAWEPQRDRLGLGYGDARIFEDWPSWDPAFALQVAEATNLTLVPQSGEYYQKFYIGPLPHGGGWTLGSVLKSFALHRSPGYGVTGVYLHSPSSHAAAAAVAASSSRLDALASRRAAAEASLCLDFQVEWGRGLWLGDLQGLYREEEGFNYRLFKRRPLYQQQLYPTSCYFGACNRMRIAVHKLMGSRWCSERMECPDPKEQLVVEIWSSRKATPKEVLLHALREVQLAAASARSQLKEDVDWAEEERALQGVSFSTGLLSSPFPLSSFSPPLSAKCGGSWGGIAERQQELQGGPPVFIFDAKGDFRPADPESAAKALPLTPPPVNPTEVSELRGVSVLLLLQCGVYTLGNVALYSHEQLLRIPGVGPSAAALLQQLLLHRYDKELPPD</sequence>
<dbReference type="RefSeq" id="XP_026191062.1">
    <property type="nucleotide sequence ID" value="XM_026335277.1"/>
</dbReference>
<dbReference type="GO" id="GO:0006351">
    <property type="term" value="P:DNA-templated transcription"/>
    <property type="evidence" value="ECO:0007669"/>
    <property type="project" value="InterPro"/>
</dbReference>
<feature type="region of interest" description="Disordered" evidence="3">
    <location>
        <begin position="80"/>
        <end position="99"/>
    </location>
</feature>
<accession>A0A6P6RUA0</accession>
<proteinExistence type="predicted"/>
<evidence type="ECO:0000256" key="1">
    <source>
        <dbReference type="ARBA" id="ARBA00022478"/>
    </source>
</evidence>
<dbReference type="GO" id="GO:0000428">
    <property type="term" value="C:DNA-directed RNA polymerase complex"/>
    <property type="evidence" value="ECO:0007669"/>
    <property type="project" value="UniProtKB-KW"/>
</dbReference>
<protein>
    <submittedName>
        <fullName evidence="5">Uncharacterized protein LOC34623816</fullName>
    </submittedName>
</protein>
<organism evidence="4 5">
    <name type="scientific">Cyclospora cayetanensis</name>
    <dbReference type="NCBI Taxonomy" id="88456"/>
    <lineage>
        <taxon>Eukaryota</taxon>
        <taxon>Sar</taxon>
        <taxon>Alveolata</taxon>
        <taxon>Apicomplexa</taxon>
        <taxon>Conoidasida</taxon>
        <taxon>Coccidia</taxon>
        <taxon>Eucoccidiorida</taxon>
        <taxon>Eimeriorina</taxon>
        <taxon>Eimeriidae</taxon>
        <taxon>Cyclospora</taxon>
    </lineage>
</organism>
<evidence type="ECO:0000256" key="3">
    <source>
        <dbReference type="SAM" id="MobiDB-lite"/>
    </source>
</evidence>
<dbReference type="SUPFAM" id="SSF55257">
    <property type="entry name" value="RBP11-like subunits of RNA polymerase"/>
    <property type="match status" value="1"/>
</dbReference>
<gene>
    <name evidence="5" type="primary">LOC34623816</name>
</gene>
<dbReference type="GeneID" id="34623816"/>
<keyword evidence="4" id="KW-1185">Reference proteome</keyword>
<dbReference type="GO" id="GO:0046983">
    <property type="term" value="F:protein dimerization activity"/>
    <property type="evidence" value="ECO:0007669"/>
    <property type="project" value="InterPro"/>
</dbReference>
<reference evidence="5" key="1">
    <citation type="submission" date="2025-08" db="UniProtKB">
        <authorList>
            <consortium name="RefSeq"/>
        </authorList>
    </citation>
    <scope>IDENTIFICATION</scope>
</reference>